<evidence type="ECO:0000256" key="6">
    <source>
        <dbReference type="ARBA" id="ARBA00023002"/>
    </source>
</evidence>
<dbReference type="GO" id="GO:0032259">
    <property type="term" value="P:methylation"/>
    <property type="evidence" value="ECO:0007669"/>
    <property type="project" value="UniProtKB-KW"/>
</dbReference>
<evidence type="ECO:0000259" key="9">
    <source>
        <dbReference type="PROSITE" id="PS51184"/>
    </source>
</evidence>
<dbReference type="GO" id="GO:0005634">
    <property type="term" value="C:nucleus"/>
    <property type="evidence" value="ECO:0007669"/>
    <property type="project" value="UniProtKB-SubCell"/>
</dbReference>
<reference evidence="10" key="1">
    <citation type="submission" date="2019-09" db="EMBL/GenBank/DDBJ databases">
        <title>Draft genome information of white flower Hibiscus syriacus.</title>
        <authorList>
            <person name="Kim Y.-M."/>
        </authorList>
    </citation>
    <scope>NUCLEOTIDE SEQUENCE [LARGE SCALE GENOMIC DNA]</scope>
    <source>
        <strain evidence="10">YM2019G1</strain>
    </source>
</reference>
<evidence type="ECO:0000313" key="11">
    <source>
        <dbReference type="Proteomes" id="UP000436088"/>
    </source>
</evidence>
<dbReference type="PROSITE" id="PS51184">
    <property type="entry name" value="JMJC"/>
    <property type="match status" value="1"/>
</dbReference>
<evidence type="ECO:0000256" key="8">
    <source>
        <dbReference type="ARBA" id="ARBA00023242"/>
    </source>
</evidence>
<keyword evidence="4" id="KW-0479">Metal-binding</keyword>
<keyword evidence="5" id="KW-0223">Dioxygenase</keyword>
<evidence type="ECO:0000256" key="4">
    <source>
        <dbReference type="ARBA" id="ARBA00022723"/>
    </source>
</evidence>
<dbReference type="Pfam" id="PF13621">
    <property type="entry name" value="Cupin_8"/>
    <property type="match status" value="1"/>
</dbReference>
<sequence>MYSAIPTPTLDSEYPALLQSITSRGGYAFTRMATLAAAGDQRAAEVACEMAWEQLHSGPWHSVLPVWRDAYSMACLHVAKFHFSNGEFRDALRSLDLGIIMGGPLLRKDLDSAIEVVLAAKSRQYHNGVADDNNGRPNAGSRLLVPPREFDKSEVLQILPVRSLSSKIVAKRSALSLEAFLCEYFLSGSPVIITDCMVHWPATTRWNDMDYLRGVGGDRTVPVQVTTARKAVTLLLSYMIFTKPLSEQHGTGLLLIAMGITLKLLPFDIKPVYKRVSTSSSSSANGKPGNSFTGEIEEEKNPIRTIVVGSIDWKQELITFSEFLERVQSNGCRSKVPTYLAQHQLFDQINDLRKDISIPEYCFAGGGELISLNAWFGPAGTVTPLHHDPHHNILAQVVGKKYVRLYSASCSEELYPYSETMLHNSSQVDLDNIDVVEFPKVRGLEFIDCILEEGEMLYIPPKWWHYVRSITMSFSVSFWWSSDSGSSMVG</sequence>
<comment type="subcellular location">
    <subcellularLocation>
        <location evidence="2">Nucleus</location>
    </subcellularLocation>
</comment>
<comment type="similarity">
    <text evidence="3">Belongs to the JARID1 histone demethylase family.</text>
</comment>
<proteinExistence type="inferred from homology"/>
<dbReference type="Gene3D" id="2.60.120.650">
    <property type="entry name" value="Cupin"/>
    <property type="match status" value="1"/>
</dbReference>
<dbReference type="SUPFAM" id="SSF51197">
    <property type="entry name" value="Clavaminate synthase-like"/>
    <property type="match status" value="1"/>
</dbReference>
<dbReference type="SMART" id="SM00558">
    <property type="entry name" value="JmjC"/>
    <property type="match status" value="1"/>
</dbReference>
<dbReference type="Gene3D" id="2.60.120.10">
    <property type="entry name" value="Jelly Rolls"/>
    <property type="match status" value="1"/>
</dbReference>
<dbReference type="Proteomes" id="UP000436088">
    <property type="component" value="Unassembled WGS sequence"/>
</dbReference>
<keyword evidence="6" id="KW-0560">Oxidoreductase</keyword>
<evidence type="ECO:0000256" key="2">
    <source>
        <dbReference type="ARBA" id="ARBA00004123"/>
    </source>
</evidence>
<protein>
    <submittedName>
        <fullName evidence="10">Lysine-specific demethylase 8</fullName>
    </submittedName>
</protein>
<dbReference type="GO" id="GO:0051213">
    <property type="term" value="F:dioxygenase activity"/>
    <property type="evidence" value="ECO:0007669"/>
    <property type="project" value="UniProtKB-KW"/>
</dbReference>
<evidence type="ECO:0000313" key="10">
    <source>
        <dbReference type="EMBL" id="KAE8735507.1"/>
    </source>
</evidence>
<dbReference type="GO" id="GO:0046872">
    <property type="term" value="F:metal ion binding"/>
    <property type="evidence" value="ECO:0007669"/>
    <property type="project" value="UniProtKB-KW"/>
</dbReference>
<evidence type="ECO:0000256" key="5">
    <source>
        <dbReference type="ARBA" id="ARBA00022964"/>
    </source>
</evidence>
<dbReference type="PANTHER" id="PTHR12461:SF105">
    <property type="entry name" value="HYPOXIA-INDUCIBLE FACTOR 1-ALPHA INHIBITOR"/>
    <property type="match status" value="1"/>
</dbReference>
<dbReference type="EMBL" id="VEPZ02000032">
    <property type="protein sequence ID" value="KAE8735507.1"/>
    <property type="molecule type" value="Genomic_DNA"/>
</dbReference>
<dbReference type="InterPro" id="IPR003347">
    <property type="entry name" value="JmjC_dom"/>
</dbReference>
<dbReference type="InterPro" id="IPR056520">
    <property type="entry name" value="ARM_KDM8_N"/>
</dbReference>
<name>A0A6A3D4D7_HIBSY</name>
<keyword evidence="11" id="KW-1185">Reference proteome</keyword>
<keyword evidence="8" id="KW-0539">Nucleus</keyword>
<organism evidence="10 11">
    <name type="scientific">Hibiscus syriacus</name>
    <name type="common">Rose of Sharon</name>
    <dbReference type="NCBI Taxonomy" id="106335"/>
    <lineage>
        <taxon>Eukaryota</taxon>
        <taxon>Viridiplantae</taxon>
        <taxon>Streptophyta</taxon>
        <taxon>Embryophyta</taxon>
        <taxon>Tracheophyta</taxon>
        <taxon>Spermatophyta</taxon>
        <taxon>Magnoliopsida</taxon>
        <taxon>eudicotyledons</taxon>
        <taxon>Gunneridae</taxon>
        <taxon>Pentapetalae</taxon>
        <taxon>rosids</taxon>
        <taxon>malvids</taxon>
        <taxon>Malvales</taxon>
        <taxon>Malvaceae</taxon>
        <taxon>Malvoideae</taxon>
        <taxon>Hibiscus</taxon>
    </lineage>
</organism>
<gene>
    <name evidence="10" type="ORF">F3Y22_tig00000340pilonHSYRG00516</name>
</gene>
<dbReference type="InterPro" id="IPR041667">
    <property type="entry name" value="Cupin_8"/>
</dbReference>
<dbReference type="GO" id="GO:0016020">
    <property type="term" value="C:membrane"/>
    <property type="evidence" value="ECO:0007669"/>
    <property type="project" value="UniProtKB-SubCell"/>
</dbReference>
<dbReference type="AlphaFoldDB" id="A0A6A3D4D7"/>
<feature type="domain" description="JmjC" evidence="9">
    <location>
        <begin position="325"/>
        <end position="490"/>
    </location>
</feature>
<comment type="cofactor">
    <cofactor evidence="1">
        <name>Fe(2+)</name>
        <dbReference type="ChEBI" id="CHEBI:29033"/>
    </cofactor>
</comment>
<dbReference type="InterPro" id="IPR014710">
    <property type="entry name" value="RmlC-like_jellyroll"/>
</dbReference>
<evidence type="ECO:0000256" key="3">
    <source>
        <dbReference type="ARBA" id="ARBA00006801"/>
    </source>
</evidence>
<evidence type="ECO:0000256" key="1">
    <source>
        <dbReference type="ARBA" id="ARBA00001954"/>
    </source>
</evidence>
<dbReference type="GO" id="GO:0015297">
    <property type="term" value="F:antiporter activity"/>
    <property type="evidence" value="ECO:0007669"/>
    <property type="project" value="UniProtKB-KW"/>
</dbReference>
<keyword evidence="7" id="KW-0408">Iron</keyword>
<accession>A0A6A3D4D7</accession>
<evidence type="ECO:0000256" key="7">
    <source>
        <dbReference type="ARBA" id="ARBA00023004"/>
    </source>
</evidence>
<dbReference type="Pfam" id="PF24472">
    <property type="entry name" value="ARM_KDM8_N"/>
    <property type="match status" value="1"/>
</dbReference>
<comment type="caution">
    <text evidence="10">The sequence shown here is derived from an EMBL/GenBank/DDBJ whole genome shotgun (WGS) entry which is preliminary data.</text>
</comment>
<dbReference type="PANTHER" id="PTHR12461">
    <property type="entry name" value="HYPOXIA-INDUCIBLE FACTOR 1 ALPHA INHIBITOR-RELATED"/>
    <property type="match status" value="1"/>
</dbReference>
<dbReference type="GO" id="GO:0008168">
    <property type="term" value="F:methyltransferase activity"/>
    <property type="evidence" value="ECO:0007669"/>
    <property type="project" value="UniProtKB-KW"/>
</dbReference>